<keyword evidence="3" id="KW-0378">Hydrolase</keyword>
<dbReference type="PANTHER" id="PTHR47053">
    <property type="entry name" value="MUREIN DD-ENDOPEPTIDASE MEPH-RELATED"/>
    <property type="match status" value="1"/>
</dbReference>
<proteinExistence type="inferred from homology"/>
<dbReference type="PANTHER" id="PTHR47053:SF1">
    <property type="entry name" value="MUREIN DD-ENDOPEPTIDASE MEPH-RELATED"/>
    <property type="match status" value="1"/>
</dbReference>
<sequence>MHRAKHRAAGRAGADVLVTTLIERLAVDAGAAAPRGGVAVLDAGMPEDRDLGDAGLYGVALFGATTPTDPFLAVPDDEPPARAAAPLFHDDDEAARSPFGACRHAAPRPVRRTAPSVPAQRVRSQPVGTALTVTILGAAAVTAVVSPPVPVESTGELPPVQGAAPAPAPEALAAPAVAAPVAPEQPTMQVAELVGGVTAEMQKLTPAVEKQFTTVANKTEMSAAAARKAAVSKALSKLGTPYRWGAMGPNAFDCSGLVKWSFGQAGKSLPRTSRAQASAGTPVSKANLQPGDLVFFYKPISHVGIYIGNGKIVHASRKGQPVKVSDMGRMKFTKAVRL</sequence>
<keyword evidence="4" id="KW-0788">Thiol protease</keyword>
<evidence type="ECO:0000256" key="2">
    <source>
        <dbReference type="ARBA" id="ARBA00022670"/>
    </source>
</evidence>
<accession>A0ABU2NFS4</accession>
<evidence type="ECO:0000259" key="5">
    <source>
        <dbReference type="PROSITE" id="PS51935"/>
    </source>
</evidence>
<dbReference type="SUPFAM" id="SSF54001">
    <property type="entry name" value="Cysteine proteinases"/>
    <property type="match status" value="1"/>
</dbReference>
<comment type="caution">
    <text evidence="6">The sequence shown here is derived from an EMBL/GenBank/DDBJ whole genome shotgun (WGS) entry which is preliminary data.</text>
</comment>
<comment type="similarity">
    <text evidence="1">Belongs to the peptidase C40 family.</text>
</comment>
<gene>
    <name evidence="6" type="ORF">RM445_23965</name>
</gene>
<dbReference type="EMBL" id="JAVREJ010000019">
    <property type="protein sequence ID" value="MDT0352585.1"/>
    <property type="molecule type" value="Genomic_DNA"/>
</dbReference>
<evidence type="ECO:0000313" key="6">
    <source>
        <dbReference type="EMBL" id="MDT0352585.1"/>
    </source>
</evidence>
<dbReference type="InterPro" id="IPR000064">
    <property type="entry name" value="NLP_P60_dom"/>
</dbReference>
<protein>
    <submittedName>
        <fullName evidence="6">C40 family peptidase</fullName>
    </submittedName>
</protein>
<dbReference type="InterPro" id="IPR051202">
    <property type="entry name" value="Peptidase_C40"/>
</dbReference>
<dbReference type="PROSITE" id="PS51935">
    <property type="entry name" value="NLPC_P60"/>
    <property type="match status" value="1"/>
</dbReference>
<evidence type="ECO:0000256" key="1">
    <source>
        <dbReference type="ARBA" id="ARBA00007074"/>
    </source>
</evidence>
<dbReference type="Pfam" id="PF00877">
    <property type="entry name" value="NLPC_P60"/>
    <property type="match status" value="1"/>
</dbReference>
<organism evidence="6 7">
    <name type="scientific">Pseudonocardia charpentierae</name>
    <dbReference type="NCBI Taxonomy" id="3075545"/>
    <lineage>
        <taxon>Bacteria</taxon>
        <taxon>Bacillati</taxon>
        <taxon>Actinomycetota</taxon>
        <taxon>Actinomycetes</taxon>
        <taxon>Pseudonocardiales</taxon>
        <taxon>Pseudonocardiaceae</taxon>
        <taxon>Pseudonocardia</taxon>
    </lineage>
</organism>
<dbReference type="Proteomes" id="UP001183202">
    <property type="component" value="Unassembled WGS sequence"/>
</dbReference>
<reference evidence="7" key="1">
    <citation type="submission" date="2023-07" db="EMBL/GenBank/DDBJ databases">
        <title>30 novel species of actinomycetes from the DSMZ collection.</title>
        <authorList>
            <person name="Nouioui I."/>
        </authorList>
    </citation>
    <scope>NUCLEOTIDE SEQUENCE [LARGE SCALE GENOMIC DNA]</scope>
    <source>
        <strain evidence="7">DSM 45834</strain>
    </source>
</reference>
<dbReference type="Gene3D" id="3.90.1720.10">
    <property type="entry name" value="endopeptidase domain like (from Nostoc punctiforme)"/>
    <property type="match status" value="1"/>
</dbReference>
<dbReference type="RefSeq" id="WP_311559089.1">
    <property type="nucleotide sequence ID" value="NZ_JAVREJ010000019.1"/>
</dbReference>
<dbReference type="InterPro" id="IPR038765">
    <property type="entry name" value="Papain-like_cys_pep_sf"/>
</dbReference>
<evidence type="ECO:0000256" key="3">
    <source>
        <dbReference type="ARBA" id="ARBA00022801"/>
    </source>
</evidence>
<feature type="domain" description="NlpC/P60" evidence="5">
    <location>
        <begin position="224"/>
        <end position="338"/>
    </location>
</feature>
<name>A0ABU2NFS4_9PSEU</name>
<keyword evidence="2" id="KW-0645">Protease</keyword>
<evidence type="ECO:0000313" key="7">
    <source>
        <dbReference type="Proteomes" id="UP001183202"/>
    </source>
</evidence>
<keyword evidence="7" id="KW-1185">Reference proteome</keyword>
<evidence type="ECO:0000256" key="4">
    <source>
        <dbReference type="ARBA" id="ARBA00022807"/>
    </source>
</evidence>